<gene>
    <name evidence="1" type="ORF">S01H1_31028</name>
</gene>
<feature type="non-terminal residue" evidence="1">
    <location>
        <position position="58"/>
    </location>
</feature>
<proteinExistence type="predicted"/>
<name>X0T271_9ZZZZ</name>
<dbReference type="EMBL" id="BARS01019123">
    <property type="protein sequence ID" value="GAF87563.1"/>
    <property type="molecule type" value="Genomic_DNA"/>
</dbReference>
<accession>X0T271</accession>
<dbReference type="AlphaFoldDB" id="X0T271"/>
<comment type="caution">
    <text evidence="1">The sequence shown here is derived from an EMBL/GenBank/DDBJ whole genome shotgun (WGS) entry which is preliminary data.</text>
</comment>
<protein>
    <submittedName>
        <fullName evidence="1">Uncharacterized protein</fullName>
    </submittedName>
</protein>
<reference evidence="1" key="1">
    <citation type="journal article" date="2014" name="Front. Microbiol.">
        <title>High frequency of phylogenetically diverse reductive dehalogenase-homologous genes in deep subseafloor sedimentary metagenomes.</title>
        <authorList>
            <person name="Kawai M."/>
            <person name="Futagami T."/>
            <person name="Toyoda A."/>
            <person name="Takaki Y."/>
            <person name="Nishi S."/>
            <person name="Hori S."/>
            <person name="Arai W."/>
            <person name="Tsubouchi T."/>
            <person name="Morono Y."/>
            <person name="Uchiyama I."/>
            <person name="Ito T."/>
            <person name="Fujiyama A."/>
            <person name="Inagaki F."/>
            <person name="Takami H."/>
        </authorList>
    </citation>
    <scope>NUCLEOTIDE SEQUENCE</scope>
    <source>
        <strain evidence="1">Expedition CK06-06</strain>
    </source>
</reference>
<sequence>MKKLICARLIVVVGILLVFAFPAMGRKFSFDLAKGSSVLFNYTITGAYNPLHLQISLV</sequence>
<evidence type="ECO:0000313" key="1">
    <source>
        <dbReference type="EMBL" id="GAF87563.1"/>
    </source>
</evidence>
<organism evidence="1">
    <name type="scientific">marine sediment metagenome</name>
    <dbReference type="NCBI Taxonomy" id="412755"/>
    <lineage>
        <taxon>unclassified sequences</taxon>
        <taxon>metagenomes</taxon>
        <taxon>ecological metagenomes</taxon>
    </lineage>
</organism>